<dbReference type="EC" id="1.15.1.1" evidence="4"/>
<comment type="catalytic activity">
    <reaction evidence="7">
        <text>2 superoxide + 2 H(+) = H2O2 + O2</text>
        <dbReference type="Rhea" id="RHEA:20696"/>
        <dbReference type="ChEBI" id="CHEBI:15378"/>
        <dbReference type="ChEBI" id="CHEBI:15379"/>
        <dbReference type="ChEBI" id="CHEBI:16240"/>
        <dbReference type="ChEBI" id="CHEBI:18421"/>
        <dbReference type="EC" id="1.15.1.1"/>
    </reaction>
</comment>
<name>A0AB34KMG4_9PEZI</name>
<evidence type="ECO:0000256" key="1">
    <source>
        <dbReference type="ARBA" id="ARBA00004196"/>
    </source>
</evidence>
<reference evidence="11 12" key="1">
    <citation type="journal article" date="2020" name="Microbiol. Resour. Announc.">
        <title>Draft Genome Sequence of a Cladosporium Species Isolated from the Mesophotic Ascidian Didemnum maculosum.</title>
        <authorList>
            <person name="Gioti A."/>
            <person name="Siaperas R."/>
            <person name="Nikolaivits E."/>
            <person name="Le Goff G."/>
            <person name="Ouazzani J."/>
            <person name="Kotoulas G."/>
            <person name="Topakas E."/>
        </authorList>
    </citation>
    <scope>NUCLEOTIDE SEQUENCE [LARGE SCALE GENOMIC DNA]</scope>
    <source>
        <strain evidence="11 12">TM138-S3</strain>
    </source>
</reference>
<evidence type="ECO:0000256" key="7">
    <source>
        <dbReference type="ARBA" id="ARBA00049204"/>
    </source>
</evidence>
<evidence type="ECO:0000256" key="2">
    <source>
        <dbReference type="ARBA" id="ARBA00004613"/>
    </source>
</evidence>
<dbReference type="GeneID" id="96007319"/>
<dbReference type="Pfam" id="PF00080">
    <property type="entry name" value="Sod_Cu"/>
    <property type="match status" value="1"/>
</dbReference>
<dbReference type="SUPFAM" id="SSF49329">
    <property type="entry name" value="Cu,Zn superoxide dismutase-like"/>
    <property type="match status" value="1"/>
</dbReference>
<evidence type="ECO:0000256" key="3">
    <source>
        <dbReference type="ARBA" id="ARBA00010457"/>
    </source>
</evidence>
<dbReference type="InterPro" id="IPR053257">
    <property type="entry name" value="Cu-only_SOD"/>
</dbReference>
<dbReference type="RefSeq" id="XP_069228363.1">
    <property type="nucleotide sequence ID" value="XM_069374481.1"/>
</dbReference>
<evidence type="ECO:0000256" key="9">
    <source>
        <dbReference type="SAM" id="SignalP"/>
    </source>
</evidence>
<dbReference type="InterPro" id="IPR036423">
    <property type="entry name" value="SOD-like_Cu/Zn_dom_sf"/>
</dbReference>
<comment type="subcellular location">
    <subcellularLocation>
        <location evidence="1">Cell envelope</location>
    </subcellularLocation>
    <subcellularLocation>
        <location evidence="2">Secreted</location>
    </subcellularLocation>
</comment>
<proteinExistence type="inferred from homology"/>
<dbReference type="GO" id="GO:0004784">
    <property type="term" value="F:superoxide dismutase activity"/>
    <property type="evidence" value="ECO:0007669"/>
    <property type="project" value="UniProtKB-EC"/>
</dbReference>
<evidence type="ECO:0000256" key="4">
    <source>
        <dbReference type="ARBA" id="ARBA00012682"/>
    </source>
</evidence>
<dbReference type="Gene3D" id="2.60.40.200">
    <property type="entry name" value="Superoxide dismutase, copper/zinc binding domain"/>
    <property type="match status" value="1"/>
</dbReference>
<dbReference type="InterPro" id="IPR001424">
    <property type="entry name" value="SOD_Cu_Zn_dom"/>
</dbReference>
<dbReference type="PANTHER" id="PTHR20910:SF1">
    <property type="entry name" value="SUPEROXIDE DISMUTASE COPPER_ZINC BINDING DOMAIN-CONTAINING PROTEIN"/>
    <property type="match status" value="1"/>
</dbReference>
<keyword evidence="12" id="KW-1185">Reference proteome</keyword>
<keyword evidence="6" id="KW-0049">Antioxidant</keyword>
<evidence type="ECO:0000313" key="11">
    <source>
        <dbReference type="EMBL" id="KAL1585257.1"/>
    </source>
</evidence>
<evidence type="ECO:0000259" key="10">
    <source>
        <dbReference type="Pfam" id="PF00080"/>
    </source>
</evidence>
<comment type="caution">
    <text evidence="11">The sequence shown here is derived from an EMBL/GenBank/DDBJ whole genome shotgun (WGS) entry which is preliminary data.</text>
</comment>
<organism evidence="11 12">
    <name type="scientific">Cladosporium halotolerans</name>
    <dbReference type="NCBI Taxonomy" id="1052096"/>
    <lineage>
        <taxon>Eukaryota</taxon>
        <taxon>Fungi</taxon>
        <taxon>Dikarya</taxon>
        <taxon>Ascomycota</taxon>
        <taxon>Pezizomycotina</taxon>
        <taxon>Dothideomycetes</taxon>
        <taxon>Dothideomycetidae</taxon>
        <taxon>Cladosporiales</taxon>
        <taxon>Cladosporiaceae</taxon>
        <taxon>Cladosporium</taxon>
    </lineage>
</organism>
<feature type="region of interest" description="Disordered" evidence="8">
    <location>
        <begin position="187"/>
        <end position="264"/>
    </location>
</feature>
<feature type="chain" id="PRO_5044281701" description="superoxide dismutase" evidence="9">
    <location>
        <begin position="19"/>
        <end position="291"/>
    </location>
</feature>
<evidence type="ECO:0000256" key="5">
    <source>
        <dbReference type="ARBA" id="ARBA00022525"/>
    </source>
</evidence>
<feature type="signal peptide" evidence="9">
    <location>
        <begin position="1"/>
        <end position="18"/>
    </location>
</feature>
<gene>
    <name evidence="11" type="ORF">WHR41_05876</name>
</gene>
<keyword evidence="5" id="KW-0964">Secreted</keyword>
<keyword evidence="9" id="KW-0732">Signal</keyword>
<evidence type="ECO:0000256" key="8">
    <source>
        <dbReference type="SAM" id="MobiDB-lite"/>
    </source>
</evidence>
<feature type="domain" description="Superoxide dismutase copper/zinc binding" evidence="10">
    <location>
        <begin position="46"/>
        <end position="163"/>
    </location>
</feature>
<dbReference type="EMBL" id="JAAQHG020000020">
    <property type="protein sequence ID" value="KAL1585257.1"/>
    <property type="molecule type" value="Genomic_DNA"/>
</dbReference>
<dbReference type="Proteomes" id="UP000803884">
    <property type="component" value="Unassembled WGS sequence"/>
</dbReference>
<accession>A0AB34KMG4</accession>
<dbReference type="AlphaFoldDB" id="A0AB34KMG4"/>
<dbReference type="PANTHER" id="PTHR20910">
    <property type="entry name" value="AGAP001623-PA"/>
    <property type="match status" value="1"/>
</dbReference>
<evidence type="ECO:0000313" key="12">
    <source>
        <dbReference type="Proteomes" id="UP000803884"/>
    </source>
</evidence>
<protein>
    <recommendedName>
        <fullName evidence="4">superoxide dismutase</fullName>
        <ecNumber evidence="4">1.15.1.1</ecNumber>
    </recommendedName>
</protein>
<dbReference type="GO" id="GO:0046872">
    <property type="term" value="F:metal ion binding"/>
    <property type="evidence" value="ECO:0007669"/>
    <property type="project" value="InterPro"/>
</dbReference>
<evidence type="ECO:0000256" key="6">
    <source>
        <dbReference type="ARBA" id="ARBA00022862"/>
    </source>
</evidence>
<sequence length="291" mass="29751">MRSFALVLGLSALSFAFAEDAPVVEDNPIGMQYIAILPDKSDSAIRGAVAVNSNANGTGANVQISISGLPDKGGPFTYHIHKCPVAGLNCTTAGSHLDPYGATDTPPCDPSQPDKCEVGDLSGKHGKMNGPSFAANYVDAYISTAEGTPAFVGNLSVVVHAADKTRLTCANFKLQSVNIVTTLSPAEPTADGITATFTIGTTPPEPTEPSSESSDRDSSETTLEPTEAPSETNDEPPEATPEPTEAPSETNDENPPEATTSTVTVEAMADKVFGAAAGVLGGAMGLAALLV</sequence>
<dbReference type="GO" id="GO:0005576">
    <property type="term" value="C:extracellular region"/>
    <property type="evidence" value="ECO:0007669"/>
    <property type="project" value="UniProtKB-SubCell"/>
</dbReference>
<comment type="similarity">
    <text evidence="3">Belongs to the Cu-Zn superoxide dismutase family.</text>
</comment>
<dbReference type="FunFam" id="2.60.40.200:FF:000007">
    <property type="entry name" value="Cell surface Cu-only superoxide dismutase 5"/>
    <property type="match status" value="1"/>
</dbReference>